<keyword evidence="4 5" id="KW-0067">ATP-binding</keyword>
<keyword evidence="2 5" id="KW-0547">Nucleotide-binding</keyword>
<dbReference type="CDD" id="cd06606">
    <property type="entry name" value="STKc_MAPKKK"/>
    <property type="match status" value="1"/>
</dbReference>
<name>A0AAV2EF96_9ROSI</name>
<dbReference type="AlphaFoldDB" id="A0AAV2EF96"/>
<dbReference type="SMART" id="SM00220">
    <property type="entry name" value="S_TKc"/>
    <property type="match status" value="1"/>
</dbReference>
<organism evidence="7 8">
    <name type="scientific">Linum trigynum</name>
    <dbReference type="NCBI Taxonomy" id="586398"/>
    <lineage>
        <taxon>Eukaryota</taxon>
        <taxon>Viridiplantae</taxon>
        <taxon>Streptophyta</taxon>
        <taxon>Embryophyta</taxon>
        <taxon>Tracheophyta</taxon>
        <taxon>Spermatophyta</taxon>
        <taxon>Magnoliopsida</taxon>
        <taxon>eudicotyledons</taxon>
        <taxon>Gunneridae</taxon>
        <taxon>Pentapetalae</taxon>
        <taxon>rosids</taxon>
        <taxon>fabids</taxon>
        <taxon>Malpighiales</taxon>
        <taxon>Linaceae</taxon>
        <taxon>Linum</taxon>
    </lineage>
</organism>
<feature type="domain" description="Protein kinase" evidence="6">
    <location>
        <begin position="3"/>
        <end position="262"/>
    </location>
</feature>
<dbReference type="GO" id="GO:0007165">
    <property type="term" value="P:signal transduction"/>
    <property type="evidence" value="ECO:0007669"/>
    <property type="project" value="TreeGrafter"/>
</dbReference>
<keyword evidence="3" id="KW-0418">Kinase</keyword>
<dbReference type="Gene3D" id="1.10.510.10">
    <property type="entry name" value="Transferase(Phosphotransferase) domain 1"/>
    <property type="match status" value="1"/>
</dbReference>
<keyword evidence="8" id="KW-1185">Reference proteome</keyword>
<evidence type="ECO:0000256" key="2">
    <source>
        <dbReference type="ARBA" id="ARBA00022741"/>
    </source>
</evidence>
<feature type="binding site" evidence="5">
    <location>
        <position position="32"/>
    </location>
    <ligand>
        <name>ATP</name>
        <dbReference type="ChEBI" id="CHEBI:30616"/>
    </ligand>
</feature>
<evidence type="ECO:0000313" key="8">
    <source>
        <dbReference type="Proteomes" id="UP001497516"/>
    </source>
</evidence>
<evidence type="ECO:0000256" key="1">
    <source>
        <dbReference type="ARBA" id="ARBA00022679"/>
    </source>
</evidence>
<evidence type="ECO:0000313" key="7">
    <source>
        <dbReference type="EMBL" id="CAL1384626.1"/>
    </source>
</evidence>
<dbReference type="SUPFAM" id="SSF56112">
    <property type="entry name" value="Protein kinase-like (PK-like)"/>
    <property type="match status" value="1"/>
</dbReference>
<dbReference type="PANTHER" id="PTHR48011">
    <property type="entry name" value="CCR4-NOT TRANSCRIPTIONAL COMPLEX SUBUNIT CAF120-RELATED"/>
    <property type="match status" value="1"/>
</dbReference>
<dbReference type="InterPro" id="IPR017441">
    <property type="entry name" value="Protein_kinase_ATP_BS"/>
</dbReference>
<protein>
    <recommendedName>
        <fullName evidence="6">Protein kinase domain-containing protein</fullName>
    </recommendedName>
</protein>
<reference evidence="7 8" key="1">
    <citation type="submission" date="2024-04" db="EMBL/GenBank/DDBJ databases">
        <authorList>
            <person name="Fracassetti M."/>
        </authorList>
    </citation>
    <scope>NUCLEOTIDE SEQUENCE [LARGE SCALE GENOMIC DNA]</scope>
</reference>
<dbReference type="PROSITE" id="PS50011">
    <property type="entry name" value="PROTEIN_KINASE_DOM"/>
    <property type="match status" value="1"/>
</dbReference>
<evidence type="ECO:0000256" key="3">
    <source>
        <dbReference type="ARBA" id="ARBA00022777"/>
    </source>
</evidence>
<dbReference type="PROSITE" id="PS00107">
    <property type="entry name" value="PROTEIN_KINASE_ATP"/>
    <property type="match status" value="1"/>
</dbReference>
<dbReference type="InterPro" id="IPR008271">
    <property type="entry name" value="Ser/Thr_kinase_AS"/>
</dbReference>
<dbReference type="PROSITE" id="PS00108">
    <property type="entry name" value="PROTEIN_KINASE_ST"/>
    <property type="match status" value="1"/>
</dbReference>
<evidence type="ECO:0000259" key="6">
    <source>
        <dbReference type="PROSITE" id="PS50011"/>
    </source>
</evidence>
<accession>A0AAV2EF96</accession>
<dbReference type="Pfam" id="PF00069">
    <property type="entry name" value="Pkinase"/>
    <property type="match status" value="1"/>
</dbReference>
<evidence type="ECO:0000256" key="5">
    <source>
        <dbReference type="PROSITE-ProRule" id="PRU10141"/>
    </source>
</evidence>
<dbReference type="PANTHER" id="PTHR48011:SF76">
    <property type="entry name" value="MITOGEN-ACTIVATED PROTEIN KINASE KINASE KINASE 15"/>
    <property type="match status" value="1"/>
</dbReference>
<proteinExistence type="predicted"/>
<dbReference type="GO" id="GO:0004672">
    <property type="term" value="F:protein kinase activity"/>
    <property type="evidence" value="ECO:0007669"/>
    <property type="project" value="InterPro"/>
</dbReference>
<dbReference type="InterPro" id="IPR011009">
    <property type="entry name" value="Kinase-like_dom_sf"/>
</dbReference>
<evidence type="ECO:0000256" key="4">
    <source>
        <dbReference type="ARBA" id="ARBA00022840"/>
    </source>
</evidence>
<gene>
    <name evidence="7" type="ORF">LTRI10_LOCUS25814</name>
</gene>
<dbReference type="GO" id="GO:0005524">
    <property type="term" value="F:ATP binding"/>
    <property type="evidence" value="ECO:0007669"/>
    <property type="project" value="UniProtKB-UniRule"/>
</dbReference>
<dbReference type="Proteomes" id="UP001497516">
    <property type="component" value="Chromosome 4"/>
</dbReference>
<dbReference type="InterPro" id="IPR052751">
    <property type="entry name" value="Plant_MAPKKK"/>
</dbReference>
<dbReference type="EMBL" id="OZ034817">
    <property type="protein sequence ID" value="CAL1384626.1"/>
    <property type="molecule type" value="Genomic_DNA"/>
</dbReference>
<sequence length="534" mass="57827">MEWSRGPVIGRGSTATVSLATSAASGHFLALKSADLSRSLFLQREQSILSNLSSPYIVKYVGSGVSHEDGGTPTYNLCMEYAAGGTLRDAIRRRGGRMGEGEIGAVARRVLKGLEYLHGKGLAHCDIKPQNVLVDEAAGGAVIGDFGCAKFVVEGGSEVVGFSGTPAFMAPEVARGEEQGLAADVWAVGCTVIEMATGRNPWAELGGDDDPVSALYRIGFSGEIPAVPSWLSEEASDFVGKCLVRDPRERWSARELLDHPFLRESESIDGFKEAGERSPSCVLDQGFWDSLDCGLDSSEDLTVDEVFGSRIPAGDRIKSLINSGVSSASKFSDWSSEEEGWITVRSNESVEKDGMLVDSESSAVEQDAASPFWDSTILDLDQEDEKEELGCSDADVESPAAGLEFDSVDNVIVTISSSGDVNSVVKTQVDENSNINDNSDSSTPKSLVAPRSFPASYSFFPRTYKSKLNSCKNRADPIPKYLAYCSVLVETEESHYHVTFKNTNHSRLTTICNRFFEQNSEIFLCNFAFRLPTY</sequence>
<keyword evidence="1" id="KW-0808">Transferase</keyword>
<dbReference type="InterPro" id="IPR000719">
    <property type="entry name" value="Prot_kinase_dom"/>
</dbReference>